<sequence>MSYATEDEIDWSDGTLHTPAPAYHEPDTAYMYPSAAPVDDEKCQSATPADDEKYDSLFESDGAEQPSFVELARLHTGLPLELTASNENSQKSSTPYVFDAGDSPRTDRRIPSKRDYMEFALYQGNQKAYEATLLKQFIAHALHPDQINKCFDGKGDPRGKVDRYMALISRNVDKIANKMVWNAHHRVISMFADEGKESASFLHVHELTGGVFADFGPGSTSRPARKLSESWHRDFPEPVMLRLSTAEYPLGRHSHPLEDIDDLAKTLANYEASSEAVPVSCIVPAPPKKRKQTIANPTSPPRGISQVPEAPAPMPRTKTSSDDVEATYIAQLEQAGSSALAGNPTHPYDSHVAPTQLELLFERHGAGALAINQAESSTGCGNKSALINVTSWPAKLLTDHKRRLTERWGDLPQALETMFLGFEQVYAETIAKGYRPTAPDWRERAQKIALREKNTSIFNPVVPVSEDDSTSAGASSSARSKSPPRDVVPPCILATTIPTKPVERSKSSTRPIAKKRRIDAPVTTADATKSRTTQKTVTSRKSSKSGKTPDPPVGADDTSLPPHPSGSMTLEPDQILPPDAYFKATSPDEKPAWRCSIKHAMGHYYNAGDRKACRGCNTSLMDIPKVKQMDFYLPRRQFFHQPAAGMLWKPCKPSGKARKSDRPCHNSVAKDAFWAAVDGGASDNQARHFACNAVKEFLKPKPKPRKEPTPEPTPEPEPDLGPHPSGSDTMEHGQDLPECAYWKKEERHEDYAWRCDVSHALGRYYLAGDKKSCLGCGTNKGGLGRQTIMDFYLPPGTILRQEAPGLVKWKPRQYKARTTSISKNNKTKHTHNQICAEKYFQAKAEGYGDEQALNLAVERTDAWLDGKQDELTRKHEEQEDAEAASSVVKTATTSSASHSQKNSTHTTPANGLSLGSYRRNSRGGCTVSLVPAKRSSDELDDAVGAESDFGDDEGSAGYDMHGIPPYNEIFEISSAEEESSGSDCE</sequence>
<feature type="region of interest" description="Disordered" evidence="1">
    <location>
        <begin position="84"/>
        <end position="109"/>
    </location>
</feature>
<feature type="compositionally biased region" description="Acidic residues" evidence="1">
    <location>
        <begin position="974"/>
        <end position="985"/>
    </location>
</feature>
<protein>
    <submittedName>
        <fullName evidence="2">Uncharacterized protein</fullName>
    </submittedName>
</protein>
<feature type="region of interest" description="Disordered" evidence="1">
    <location>
        <begin position="872"/>
        <end position="985"/>
    </location>
</feature>
<keyword evidence="3" id="KW-1185">Reference proteome</keyword>
<feature type="region of interest" description="Disordered" evidence="1">
    <location>
        <begin position="699"/>
        <end position="733"/>
    </location>
</feature>
<name>A0A6A7BBQ3_9PLEO</name>
<proteinExistence type="predicted"/>
<dbReference type="Proteomes" id="UP000799423">
    <property type="component" value="Unassembled WGS sequence"/>
</dbReference>
<evidence type="ECO:0000313" key="2">
    <source>
        <dbReference type="EMBL" id="KAF2852753.1"/>
    </source>
</evidence>
<organism evidence="2 3">
    <name type="scientific">Plenodomus tracheiphilus IPT5</name>
    <dbReference type="NCBI Taxonomy" id="1408161"/>
    <lineage>
        <taxon>Eukaryota</taxon>
        <taxon>Fungi</taxon>
        <taxon>Dikarya</taxon>
        <taxon>Ascomycota</taxon>
        <taxon>Pezizomycotina</taxon>
        <taxon>Dothideomycetes</taxon>
        <taxon>Pleosporomycetidae</taxon>
        <taxon>Pleosporales</taxon>
        <taxon>Pleosporineae</taxon>
        <taxon>Leptosphaeriaceae</taxon>
        <taxon>Plenodomus</taxon>
    </lineage>
</organism>
<dbReference type="AlphaFoldDB" id="A0A6A7BBQ3"/>
<evidence type="ECO:0000313" key="3">
    <source>
        <dbReference type="Proteomes" id="UP000799423"/>
    </source>
</evidence>
<feature type="region of interest" description="Disordered" evidence="1">
    <location>
        <begin position="1"/>
        <end position="53"/>
    </location>
</feature>
<dbReference type="OrthoDB" id="3792198at2759"/>
<feature type="compositionally biased region" description="Polar residues" evidence="1">
    <location>
        <begin position="525"/>
        <end position="540"/>
    </location>
</feature>
<feature type="compositionally biased region" description="Polar residues" evidence="1">
    <location>
        <begin position="84"/>
        <end position="95"/>
    </location>
</feature>
<feature type="compositionally biased region" description="Low complexity" evidence="1">
    <location>
        <begin position="883"/>
        <end position="897"/>
    </location>
</feature>
<gene>
    <name evidence="2" type="ORF">T440DRAFT_497285</name>
</gene>
<feature type="compositionally biased region" description="Low complexity" evidence="1">
    <location>
        <begin position="470"/>
        <end position="481"/>
    </location>
</feature>
<dbReference type="EMBL" id="MU006297">
    <property type="protein sequence ID" value="KAF2852753.1"/>
    <property type="molecule type" value="Genomic_DNA"/>
</dbReference>
<feature type="region of interest" description="Disordered" evidence="1">
    <location>
        <begin position="460"/>
        <end position="584"/>
    </location>
</feature>
<evidence type="ECO:0000256" key="1">
    <source>
        <dbReference type="SAM" id="MobiDB-lite"/>
    </source>
</evidence>
<accession>A0A6A7BBQ3</accession>
<reference evidence="2" key="1">
    <citation type="submission" date="2020-01" db="EMBL/GenBank/DDBJ databases">
        <authorList>
            <consortium name="DOE Joint Genome Institute"/>
            <person name="Haridas S."/>
            <person name="Albert R."/>
            <person name="Binder M."/>
            <person name="Bloem J."/>
            <person name="Labutti K."/>
            <person name="Salamov A."/>
            <person name="Andreopoulos B."/>
            <person name="Baker S.E."/>
            <person name="Barry K."/>
            <person name="Bills G."/>
            <person name="Bluhm B.H."/>
            <person name="Cannon C."/>
            <person name="Castanera R."/>
            <person name="Culley D.E."/>
            <person name="Daum C."/>
            <person name="Ezra D."/>
            <person name="Gonzalez J.B."/>
            <person name="Henrissat B."/>
            <person name="Kuo A."/>
            <person name="Liang C."/>
            <person name="Lipzen A."/>
            <person name="Lutzoni F."/>
            <person name="Magnuson J."/>
            <person name="Mondo S."/>
            <person name="Nolan M."/>
            <person name="Ohm R."/>
            <person name="Pangilinan J."/>
            <person name="Park H.-J."/>
            <person name="Ramirez L."/>
            <person name="Alfaro M."/>
            <person name="Sun H."/>
            <person name="Tritt A."/>
            <person name="Yoshinaga Y."/>
            <person name="Zwiers L.-H."/>
            <person name="Turgeon B.G."/>
            <person name="Goodwin S.B."/>
            <person name="Spatafora J.W."/>
            <person name="Crous P.W."/>
            <person name="Grigoriev I.V."/>
        </authorList>
    </citation>
    <scope>NUCLEOTIDE SEQUENCE</scope>
    <source>
        <strain evidence="2">IPT5</strain>
    </source>
</reference>
<feature type="compositionally biased region" description="Acidic residues" evidence="1">
    <location>
        <begin position="938"/>
        <end position="954"/>
    </location>
</feature>
<feature type="compositionally biased region" description="Pro residues" evidence="1">
    <location>
        <begin position="710"/>
        <end position="721"/>
    </location>
</feature>
<feature type="compositionally biased region" description="Polar residues" evidence="1">
    <location>
        <begin position="898"/>
        <end position="910"/>
    </location>
</feature>
<feature type="region of interest" description="Disordered" evidence="1">
    <location>
        <begin position="288"/>
        <end position="322"/>
    </location>
</feature>
<feature type="compositionally biased region" description="Acidic residues" evidence="1">
    <location>
        <begin position="1"/>
        <end position="11"/>
    </location>
</feature>